<feature type="transmembrane region" description="Helical" evidence="2">
    <location>
        <begin position="45"/>
        <end position="63"/>
    </location>
</feature>
<dbReference type="Proteomes" id="UP000560000">
    <property type="component" value="Unassembled WGS sequence"/>
</dbReference>
<evidence type="ECO:0000259" key="3">
    <source>
        <dbReference type="PROSITE" id="PS51352"/>
    </source>
</evidence>
<dbReference type="InterPro" id="IPR036249">
    <property type="entry name" value="Thioredoxin-like_sf"/>
</dbReference>
<keyword evidence="2" id="KW-1133">Transmembrane helix</keyword>
<accession>A0A841KMH1</accession>
<reference evidence="4 5" key="1">
    <citation type="submission" date="2020-08" db="EMBL/GenBank/DDBJ databases">
        <title>Genomic Encyclopedia of Type Strains, Phase IV (KMG-IV): sequencing the most valuable type-strain genomes for metagenomic binning, comparative biology and taxonomic classification.</title>
        <authorList>
            <person name="Goeker M."/>
        </authorList>
    </citation>
    <scope>NUCLEOTIDE SEQUENCE [LARGE SCALE GENOMIC DNA]</scope>
    <source>
        <strain evidence="4 5">DSM 107085</strain>
    </source>
</reference>
<name>A0A841KMH1_9GAMM</name>
<dbReference type="PANTHER" id="PTHR42852:SF13">
    <property type="entry name" value="PROTEIN DIPZ"/>
    <property type="match status" value="1"/>
</dbReference>
<dbReference type="GO" id="GO:0042158">
    <property type="term" value="P:lipoprotein biosynthetic process"/>
    <property type="evidence" value="ECO:0007669"/>
    <property type="project" value="InterPro"/>
</dbReference>
<dbReference type="InterPro" id="IPR001640">
    <property type="entry name" value="Lgt"/>
</dbReference>
<dbReference type="CDD" id="cd02966">
    <property type="entry name" value="TlpA_like_family"/>
    <property type="match status" value="1"/>
</dbReference>
<feature type="transmembrane region" description="Helical" evidence="2">
    <location>
        <begin position="108"/>
        <end position="128"/>
    </location>
</feature>
<dbReference type="RefSeq" id="WP_052394727.1">
    <property type="nucleotide sequence ID" value="NZ_JACHET010000001.1"/>
</dbReference>
<dbReference type="InterPro" id="IPR017937">
    <property type="entry name" value="Thioredoxin_CS"/>
</dbReference>
<sequence>MNKGVAIGPFLFQAPLLVLLAAVAVAMIAAGSMEKRRGVAVQTPLWIALLIALLVARLGFVVRRWPDYASQPWSILNVRDGGFLAWPGVVALLIVLGLFMARRRALRVPLAAAGGFGLAVWLVVTLAVTQLSAAMQRPLPDLTLHTLDGASVSLKDFRGQPTVVNLWATWCPPCRREMPMLIDAQARMPGTHVVFVDQAESPATVRAYLQQLPHAPRNVLIDDAQQLAKHFDLRGTPTTLFVDADGIVRNIHVGELSAATLAEGLSHTAPSHVPGASP</sequence>
<evidence type="ECO:0000313" key="5">
    <source>
        <dbReference type="Proteomes" id="UP000560000"/>
    </source>
</evidence>
<feature type="transmembrane region" description="Helical" evidence="2">
    <location>
        <begin position="83"/>
        <end position="101"/>
    </location>
</feature>
<feature type="transmembrane region" description="Helical" evidence="2">
    <location>
        <begin position="12"/>
        <end position="33"/>
    </location>
</feature>
<dbReference type="GO" id="GO:0005886">
    <property type="term" value="C:plasma membrane"/>
    <property type="evidence" value="ECO:0007669"/>
    <property type="project" value="InterPro"/>
</dbReference>
<keyword evidence="2" id="KW-0472">Membrane</keyword>
<dbReference type="SUPFAM" id="SSF52833">
    <property type="entry name" value="Thioredoxin-like"/>
    <property type="match status" value="1"/>
</dbReference>
<dbReference type="Pfam" id="PF00578">
    <property type="entry name" value="AhpC-TSA"/>
    <property type="match status" value="1"/>
</dbReference>
<evidence type="ECO:0000256" key="1">
    <source>
        <dbReference type="ARBA" id="ARBA00023284"/>
    </source>
</evidence>
<keyword evidence="4" id="KW-0413">Isomerase</keyword>
<organism evidence="4 5">
    <name type="scientific">Oleiagrimonas soli</name>
    <dbReference type="NCBI Taxonomy" id="1543381"/>
    <lineage>
        <taxon>Bacteria</taxon>
        <taxon>Pseudomonadati</taxon>
        <taxon>Pseudomonadota</taxon>
        <taxon>Gammaproteobacteria</taxon>
        <taxon>Lysobacterales</taxon>
        <taxon>Rhodanobacteraceae</taxon>
        <taxon>Oleiagrimonas</taxon>
    </lineage>
</organism>
<dbReference type="AlphaFoldDB" id="A0A841KMH1"/>
<dbReference type="GO" id="GO:0008961">
    <property type="term" value="F:phosphatidylglycerol-prolipoprotein diacylglyceryl transferase activity"/>
    <property type="evidence" value="ECO:0007669"/>
    <property type="project" value="InterPro"/>
</dbReference>
<keyword evidence="1" id="KW-0676">Redox-active center</keyword>
<evidence type="ECO:0000313" key="4">
    <source>
        <dbReference type="EMBL" id="MBB6183841.1"/>
    </source>
</evidence>
<dbReference type="EMBL" id="JACHET010000001">
    <property type="protein sequence ID" value="MBB6183841.1"/>
    <property type="molecule type" value="Genomic_DNA"/>
</dbReference>
<dbReference type="Pfam" id="PF01790">
    <property type="entry name" value="LGT"/>
    <property type="match status" value="1"/>
</dbReference>
<dbReference type="GO" id="GO:0016853">
    <property type="term" value="F:isomerase activity"/>
    <property type="evidence" value="ECO:0007669"/>
    <property type="project" value="UniProtKB-KW"/>
</dbReference>
<evidence type="ECO:0000256" key="2">
    <source>
        <dbReference type="SAM" id="Phobius"/>
    </source>
</evidence>
<dbReference type="OrthoDB" id="9796554at2"/>
<protein>
    <submittedName>
        <fullName evidence="4">Thiol-disulfide isomerase/thioredoxin</fullName>
    </submittedName>
</protein>
<dbReference type="InterPro" id="IPR050553">
    <property type="entry name" value="Thioredoxin_ResA/DsbE_sf"/>
</dbReference>
<dbReference type="Gene3D" id="3.40.30.10">
    <property type="entry name" value="Glutaredoxin"/>
    <property type="match status" value="1"/>
</dbReference>
<feature type="domain" description="Thioredoxin" evidence="3">
    <location>
        <begin position="133"/>
        <end position="270"/>
    </location>
</feature>
<proteinExistence type="predicted"/>
<gene>
    <name evidence="4" type="ORF">HNQ86_001186</name>
</gene>
<dbReference type="PANTHER" id="PTHR42852">
    <property type="entry name" value="THIOL:DISULFIDE INTERCHANGE PROTEIN DSBE"/>
    <property type="match status" value="1"/>
</dbReference>
<dbReference type="PROSITE" id="PS00194">
    <property type="entry name" value="THIOREDOXIN_1"/>
    <property type="match status" value="1"/>
</dbReference>
<keyword evidence="2" id="KW-0812">Transmembrane</keyword>
<dbReference type="InterPro" id="IPR000866">
    <property type="entry name" value="AhpC/TSA"/>
</dbReference>
<dbReference type="GO" id="GO:0015036">
    <property type="term" value="F:disulfide oxidoreductase activity"/>
    <property type="evidence" value="ECO:0007669"/>
    <property type="project" value="UniProtKB-ARBA"/>
</dbReference>
<comment type="caution">
    <text evidence="4">The sequence shown here is derived from an EMBL/GenBank/DDBJ whole genome shotgun (WGS) entry which is preliminary data.</text>
</comment>
<dbReference type="InterPro" id="IPR013766">
    <property type="entry name" value="Thioredoxin_domain"/>
</dbReference>
<dbReference type="PROSITE" id="PS51352">
    <property type="entry name" value="THIOREDOXIN_2"/>
    <property type="match status" value="1"/>
</dbReference>
<dbReference type="GO" id="GO:0016209">
    <property type="term" value="F:antioxidant activity"/>
    <property type="evidence" value="ECO:0007669"/>
    <property type="project" value="InterPro"/>
</dbReference>